<dbReference type="Proteomes" id="UP000008206">
    <property type="component" value="Plasmid Cy782202"/>
</dbReference>
<name>E0UN41_GLOV7</name>
<dbReference type="RefSeq" id="WP_013335113.1">
    <property type="nucleotide sequence ID" value="NC_014534.1"/>
</dbReference>
<evidence type="ECO:0000313" key="2">
    <source>
        <dbReference type="EMBL" id="ADN18371.1"/>
    </source>
</evidence>
<reference evidence="3" key="1">
    <citation type="journal article" date="2011" name="MBio">
        <title>Novel metabolic attributes of the genus Cyanothece, comprising a group of unicellular nitrogen-fixing Cyanobacteria.</title>
        <authorList>
            <person name="Bandyopadhyay A."/>
            <person name="Elvitigala T."/>
            <person name="Welsh E."/>
            <person name="Stockel J."/>
            <person name="Liberton M."/>
            <person name="Min H."/>
            <person name="Sherman L.A."/>
            <person name="Pakrasi H.B."/>
        </authorList>
    </citation>
    <scope>NUCLEOTIDE SEQUENCE [LARGE SCALE GENOMIC DNA]</scope>
    <source>
        <strain evidence="3">PCC 7822</strain>
        <plasmid evidence="3">Cy782202</plasmid>
    </source>
</reference>
<dbReference type="EMBL" id="CP002200">
    <property type="protein sequence ID" value="ADN18371.1"/>
    <property type="molecule type" value="Genomic_DNA"/>
</dbReference>
<dbReference type="KEGG" id="cyj:Cyan7822_6619"/>
<protein>
    <submittedName>
        <fullName evidence="2">Uncharacterized protein</fullName>
    </submittedName>
</protein>
<keyword evidence="3" id="KW-1185">Reference proteome</keyword>
<feature type="compositionally biased region" description="Polar residues" evidence="1">
    <location>
        <begin position="11"/>
        <end position="39"/>
    </location>
</feature>
<organism evidence="2 3">
    <name type="scientific">Gloeothece verrucosa (strain PCC 7822)</name>
    <name type="common">Cyanothece sp. (strain PCC 7822)</name>
    <dbReference type="NCBI Taxonomy" id="497965"/>
    <lineage>
        <taxon>Bacteria</taxon>
        <taxon>Bacillati</taxon>
        <taxon>Cyanobacteriota</taxon>
        <taxon>Cyanophyceae</taxon>
        <taxon>Oscillatoriophycideae</taxon>
        <taxon>Chroococcales</taxon>
        <taxon>Aphanothecaceae</taxon>
        <taxon>Gloeothece</taxon>
        <taxon>Gloeothece verrucosa</taxon>
    </lineage>
</organism>
<evidence type="ECO:0000313" key="3">
    <source>
        <dbReference type="Proteomes" id="UP000008206"/>
    </source>
</evidence>
<gene>
    <name evidence="2" type="ordered locus">Cyan7822_6619</name>
</gene>
<proteinExistence type="predicted"/>
<feature type="region of interest" description="Disordered" evidence="1">
    <location>
        <begin position="1"/>
        <end position="55"/>
    </location>
</feature>
<dbReference type="HOGENOM" id="CLU_1822186_0_0_3"/>
<geneLocation type="plasmid" evidence="2 3">
    <name>Cy782202</name>
</geneLocation>
<keyword evidence="2" id="KW-0614">Plasmid</keyword>
<sequence>MTNPPVRLIKKQSSVTDSSPSQTEALSSQGNTTGEQFTTGDEPKNLPDSDELDLSTIKLPPDFEAKLEAERAANSFTPPASVPIAVVHGGGNPLNEIKADFLLDGFQEFGDEEFWDVDSDLRWDLATLSSDYVDFLLSYE</sequence>
<dbReference type="OrthoDB" id="429651at2"/>
<evidence type="ECO:0000256" key="1">
    <source>
        <dbReference type="SAM" id="MobiDB-lite"/>
    </source>
</evidence>
<accession>E0UN41</accession>
<dbReference type="AlphaFoldDB" id="E0UN41"/>